<dbReference type="InterPro" id="IPR023170">
    <property type="entry name" value="HhH_base_excis_C"/>
</dbReference>
<dbReference type="NCBIfam" id="TIGR01083">
    <property type="entry name" value="nth"/>
    <property type="match status" value="1"/>
</dbReference>
<protein>
    <recommendedName>
        <fullName evidence="12">Endonuclease III</fullName>
        <ecNumber evidence="12">4.2.99.18</ecNumber>
    </recommendedName>
    <alternativeName>
        <fullName evidence="12">DNA-(apurinic or apyrimidinic site) lyase</fullName>
    </alternativeName>
</protein>
<keyword evidence="14" id="KW-0255">Endonuclease</keyword>
<evidence type="ECO:0000256" key="2">
    <source>
        <dbReference type="ARBA" id="ARBA00022485"/>
    </source>
</evidence>
<feature type="binding site" evidence="12">
    <location>
        <position position="187"/>
    </location>
    <ligand>
        <name>[4Fe-4S] cluster</name>
        <dbReference type="ChEBI" id="CHEBI:49883"/>
    </ligand>
</feature>
<keyword evidence="3 12" id="KW-0479">Metal-binding</keyword>
<dbReference type="InterPro" id="IPR000445">
    <property type="entry name" value="HhH_motif"/>
</dbReference>
<evidence type="ECO:0000256" key="8">
    <source>
        <dbReference type="ARBA" id="ARBA00023125"/>
    </source>
</evidence>
<evidence type="ECO:0000256" key="1">
    <source>
        <dbReference type="ARBA" id="ARBA00008343"/>
    </source>
</evidence>
<evidence type="ECO:0000256" key="7">
    <source>
        <dbReference type="ARBA" id="ARBA00023014"/>
    </source>
</evidence>
<evidence type="ECO:0000256" key="11">
    <source>
        <dbReference type="ARBA" id="ARBA00023295"/>
    </source>
</evidence>
<keyword evidence="5 12" id="KW-0378">Hydrolase</keyword>
<comment type="function">
    <text evidence="12">DNA repair enzyme that has both DNA N-glycosylase activity and AP-lyase activity. The DNA N-glycosylase activity releases various damaged pyrimidines from DNA by cleaving the N-glycosidic bond, leaving an AP (apurinic/apyrimidinic) site. The AP-lyase activity cleaves the phosphodiester bond 3' to the AP site by a beta-elimination, leaving a 3'-terminal unsaturated sugar and a product with a terminal 5'-phosphate.</text>
</comment>
<dbReference type="EC" id="4.2.99.18" evidence="12"/>
<dbReference type="Pfam" id="PF10576">
    <property type="entry name" value="EndIII_4Fe-2S"/>
    <property type="match status" value="1"/>
</dbReference>
<proteinExistence type="inferred from homology"/>
<dbReference type="InterPro" id="IPR005759">
    <property type="entry name" value="Nth"/>
</dbReference>
<evidence type="ECO:0000256" key="6">
    <source>
        <dbReference type="ARBA" id="ARBA00023004"/>
    </source>
</evidence>
<evidence type="ECO:0000256" key="4">
    <source>
        <dbReference type="ARBA" id="ARBA00022763"/>
    </source>
</evidence>
<feature type="domain" description="HhH-GPD" evidence="13">
    <location>
        <begin position="38"/>
        <end position="185"/>
    </location>
</feature>
<keyword evidence="14" id="KW-0540">Nuclease</keyword>
<dbReference type="PIRSF" id="PIRSF001435">
    <property type="entry name" value="Nth"/>
    <property type="match status" value="1"/>
</dbReference>
<dbReference type="GO" id="GO:0006285">
    <property type="term" value="P:base-excision repair, AP site formation"/>
    <property type="evidence" value="ECO:0007669"/>
    <property type="project" value="TreeGrafter"/>
</dbReference>
<feature type="binding site" evidence="12">
    <location>
        <position position="194"/>
    </location>
    <ligand>
        <name>[4Fe-4S] cluster</name>
        <dbReference type="ChEBI" id="CHEBI:49883"/>
    </ligand>
</feature>
<dbReference type="InterPro" id="IPR011257">
    <property type="entry name" value="DNA_glycosylase"/>
</dbReference>
<dbReference type="FunFam" id="1.10.340.30:FF:000001">
    <property type="entry name" value="Endonuclease III"/>
    <property type="match status" value="1"/>
</dbReference>
<dbReference type="FunFam" id="1.10.1670.10:FF:000001">
    <property type="entry name" value="Endonuclease III"/>
    <property type="match status" value="1"/>
</dbReference>
<accession>A0A380N085</accession>
<dbReference type="PANTHER" id="PTHR10359">
    <property type="entry name" value="A/G-SPECIFIC ADENINE GLYCOSYLASE/ENDONUCLEASE III"/>
    <property type="match status" value="1"/>
</dbReference>
<dbReference type="CDD" id="cd00056">
    <property type="entry name" value="ENDO3c"/>
    <property type="match status" value="1"/>
</dbReference>
<dbReference type="InterPro" id="IPR004036">
    <property type="entry name" value="Endonuclease-III-like_CS2"/>
</dbReference>
<keyword evidence="10 12" id="KW-0456">Lyase</keyword>
<feature type="binding site" evidence="12">
    <location>
        <position position="197"/>
    </location>
    <ligand>
        <name>[4Fe-4S] cluster</name>
        <dbReference type="ChEBI" id="CHEBI:49883"/>
    </ligand>
</feature>
<keyword evidence="4 12" id="KW-0227">DNA damage</keyword>
<evidence type="ECO:0000256" key="5">
    <source>
        <dbReference type="ARBA" id="ARBA00022801"/>
    </source>
</evidence>
<dbReference type="PANTHER" id="PTHR10359:SF18">
    <property type="entry name" value="ENDONUCLEASE III"/>
    <property type="match status" value="1"/>
</dbReference>
<name>A0A380N085_9GAMM</name>
<evidence type="ECO:0000313" key="14">
    <source>
        <dbReference type="EMBL" id="SUO97676.1"/>
    </source>
</evidence>
<keyword evidence="8 12" id="KW-0238">DNA-binding</keyword>
<dbReference type="Pfam" id="PF00730">
    <property type="entry name" value="HhH-GPD"/>
    <property type="match status" value="1"/>
</dbReference>
<dbReference type="Gene3D" id="1.10.340.30">
    <property type="entry name" value="Hypothetical protein, domain 2"/>
    <property type="match status" value="1"/>
</dbReference>
<comment type="catalytic activity">
    <reaction evidence="12">
        <text>2'-deoxyribonucleotide-(2'-deoxyribose 5'-phosphate)-2'-deoxyribonucleotide-DNA = a 3'-end 2'-deoxyribonucleotide-(2,3-dehydro-2,3-deoxyribose 5'-phosphate)-DNA + a 5'-end 5'-phospho-2'-deoxyribonucleoside-DNA + H(+)</text>
        <dbReference type="Rhea" id="RHEA:66592"/>
        <dbReference type="Rhea" id="RHEA-COMP:13180"/>
        <dbReference type="Rhea" id="RHEA-COMP:16897"/>
        <dbReference type="Rhea" id="RHEA-COMP:17067"/>
        <dbReference type="ChEBI" id="CHEBI:15378"/>
        <dbReference type="ChEBI" id="CHEBI:136412"/>
        <dbReference type="ChEBI" id="CHEBI:157695"/>
        <dbReference type="ChEBI" id="CHEBI:167181"/>
        <dbReference type="EC" id="4.2.99.18"/>
    </reaction>
</comment>
<evidence type="ECO:0000256" key="9">
    <source>
        <dbReference type="ARBA" id="ARBA00023204"/>
    </source>
</evidence>
<dbReference type="InterPro" id="IPR003265">
    <property type="entry name" value="HhH-GPD_domain"/>
</dbReference>
<sequence>MKKADIEKFFERLKAENPHPTTELNYSSHFELLIAVMLSAQATDVSVNKATAKLFPVANTPEAILTLGEEGLKAYIKTIGLFNSKAANVIKTCQILLEQYQGEVPSERKALEALPGVGRKTANVVLNTAFGQPVMAVDTHIFRVSNRTGLAPGKTVLAVEQKLMKVIPKAYLMDAHHWLILHGRYTCTARKPHCHACVVSDLCAHPENLS</sequence>
<keyword evidence="11 12" id="KW-0326">Glycosidase</keyword>
<dbReference type="SMART" id="SM00478">
    <property type="entry name" value="ENDO3c"/>
    <property type="match status" value="1"/>
</dbReference>
<dbReference type="PROSITE" id="PS01155">
    <property type="entry name" value="ENDONUCLEASE_III_2"/>
    <property type="match status" value="1"/>
</dbReference>
<dbReference type="AlphaFoldDB" id="A0A380N085"/>
<evidence type="ECO:0000313" key="15">
    <source>
        <dbReference type="Proteomes" id="UP000254601"/>
    </source>
</evidence>
<dbReference type="GO" id="GO:0140078">
    <property type="term" value="F:class I DNA-(apurinic or apyrimidinic site) endonuclease activity"/>
    <property type="evidence" value="ECO:0007669"/>
    <property type="project" value="UniProtKB-EC"/>
</dbReference>
<dbReference type="SUPFAM" id="SSF48150">
    <property type="entry name" value="DNA-glycosylase"/>
    <property type="match status" value="1"/>
</dbReference>
<organism evidence="14 15">
    <name type="scientific">Suttonella ornithocola</name>
    <dbReference type="NCBI Taxonomy" id="279832"/>
    <lineage>
        <taxon>Bacteria</taxon>
        <taxon>Pseudomonadati</taxon>
        <taxon>Pseudomonadota</taxon>
        <taxon>Gammaproteobacteria</taxon>
        <taxon>Cardiobacteriales</taxon>
        <taxon>Cardiobacteriaceae</taxon>
        <taxon>Suttonella</taxon>
    </lineage>
</organism>
<feature type="binding site" evidence="12">
    <location>
        <position position="203"/>
    </location>
    <ligand>
        <name>[4Fe-4S] cluster</name>
        <dbReference type="ChEBI" id="CHEBI:49883"/>
    </ligand>
</feature>
<dbReference type="SMART" id="SM00525">
    <property type="entry name" value="FES"/>
    <property type="match status" value="1"/>
</dbReference>
<gene>
    <name evidence="12 14" type="primary">nth</name>
    <name evidence="14" type="ORF">NCTC13337_02560</name>
</gene>
<keyword evidence="7 12" id="KW-0411">Iron-sulfur</keyword>
<dbReference type="HAMAP" id="MF_00942">
    <property type="entry name" value="Nth"/>
    <property type="match status" value="1"/>
</dbReference>
<reference evidence="14 15" key="1">
    <citation type="submission" date="2018-06" db="EMBL/GenBank/DDBJ databases">
        <authorList>
            <consortium name="Pathogen Informatics"/>
            <person name="Doyle S."/>
        </authorList>
    </citation>
    <scope>NUCLEOTIDE SEQUENCE [LARGE SCALE GENOMIC DNA]</scope>
    <source>
        <strain evidence="14 15">NCTC13337</strain>
    </source>
</reference>
<comment type="cofactor">
    <cofactor evidence="12">
        <name>[4Fe-4S] cluster</name>
        <dbReference type="ChEBI" id="CHEBI:49883"/>
    </cofactor>
    <text evidence="12">Binds 1 [4Fe-4S] cluster.</text>
</comment>
<evidence type="ECO:0000256" key="12">
    <source>
        <dbReference type="HAMAP-Rule" id="MF_00942"/>
    </source>
</evidence>
<dbReference type="Gene3D" id="1.10.1670.10">
    <property type="entry name" value="Helix-hairpin-Helix base-excision DNA repair enzymes (C-terminal)"/>
    <property type="match status" value="1"/>
</dbReference>
<dbReference type="GO" id="GO:0019104">
    <property type="term" value="F:DNA N-glycosylase activity"/>
    <property type="evidence" value="ECO:0007669"/>
    <property type="project" value="UniProtKB-UniRule"/>
</dbReference>
<keyword evidence="2 12" id="KW-0004">4Fe-4S</keyword>
<dbReference type="GO" id="GO:0046872">
    <property type="term" value="F:metal ion binding"/>
    <property type="evidence" value="ECO:0007669"/>
    <property type="project" value="UniProtKB-KW"/>
</dbReference>
<evidence type="ECO:0000259" key="13">
    <source>
        <dbReference type="SMART" id="SM00478"/>
    </source>
</evidence>
<dbReference type="EMBL" id="UHIC01000001">
    <property type="protein sequence ID" value="SUO97676.1"/>
    <property type="molecule type" value="Genomic_DNA"/>
</dbReference>
<dbReference type="Proteomes" id="UP000254601">
    <property type="component" value="Unassembled WGS sequence"/>
</dbReference>
<dbReference type="GO" id="GO:0003677">
    <property type="term" value="F:DNA binding"/>
    <property type="evidence" value="ECO:0007669"/>
    <property type="project" value="UniProtKB-UniRule"/>
</dbReference>
<dbReference type="GO" id="GO:0051539">
    <property type="term" value="F:4 iron, 4 sulfur cluster binding"/>
    <property type="evidence" value="ECO:0007669"/>
    <property type="project" value="UniProtKB-UniRule"/>
</dbReference>
<dbReference type="OrthoDB" id="9800977at2"/>
<evidence type="ECO:0000256" key="3">
    <source>
        <dbReference type="ARBA" id="ARBA00022723"/>
    </source>
</evidence>
<keyword evidence="15" id="KW-1185">Reference proteome</keyword>
<evidence type="ECO:0000256" key="10">
    <source>
        <dbReference type="ARBA" id="ARBA00023239"/>
    </source>
</evidence>
<comment type="similarity">
    <text evidence="1 12">Belongs to the Nth/MutY family.</text>
</comment>
<dbReference type="Pfam" id="PF00633">
    <property type="entry name" value="HHH"/>
    <property type="match status" value="1"/>
</dbReference>
<keyword evidence="9 12" id="KW-0234">DNA repair</keyword>
<keyword evidence="6 12" id="KW-0408">Iron</keyword>
<dbReference type="InterPro" id="IPR003651">
    <property type="entry name" value="Endonuclease3_FeS-loop_motif"/>
</dbReference>